<dbReference type="Proteomes" id="UP000230842">
    <property type="component" value="Unassembled WGS sequence"/>
</dbReference>
<dbReference type="PANTHER" id="PTHR30055:SF234">
    <property type="entry name" value="HTH-TYPE TRANSCRIPTIONAL REGULATOR BETI"/>
    <property type="match status" value="1"/>
</dbReference>
<dbReference type="InterPro" id="IPR036271">
    <property type="entry name" value="Tet_transcr_reg_TetR-rel_C_sf"/>
</dbReference>
<dbReference type="SUPFAM" id="SSF46689">
    <property type="entry name" value="Homeodomain-like"/>
    <property type="match status" value="1"/>
</dbReference>
<dbReference type="Pfam" id="PF17940">
    <property type="entry name" value="TetR_C_31"/>
    <property type="match status" value="1"/>
</dbReference>
<dbReference type="PRINTS" id="PR00455">
    <property type="entry name" value="HTHTETR"/>
</dbReference>
<dbReference type="PANTHER" id="PTHR30055">
    <property type="entry name" value="HTH-TYPE TRANSCRIPTIONAL REGULATOR RUTR"/>
    <property type="match status" value="1"/>
</dbReference>
<reference evidence="6 7" key="1">
    <citation type="submission" date="2017-11" db="EMBL/GenBank/DDBJ databases">
        <title>Genomic Encyclopedia of Archaeal and Bacterial Type Strains, Phase II (KMG-II): From Individual Species to Whole Genera.</title>
        <authorList>
            <person name="Goeker M."/>
        </authorList>
    </citation>
    <scope>NUCLEOTIDE SEQUENCE [LARGE SCALE GENOMIC DNA]</scope>
    <source>
        <strain evidence="6 7">DSM 27763</strain>
    </source>
</reference>
<dbReference type="OrthoDB" id="7506349at2"/>
<keyword evidence="7" id="KW-1185">Reference proteome</keyword>
<dbReference type="RefSeq" id="WP_039370739.1">
    <property type="nucleotide sequence ID" value="NZ_PGEZ01000004.1"/>
</dbReference>
<evidence type="ECO:0000256" key="2">
    <source>
        <dbReference type="ARBA" id="ARBA00023125"/>
    </source>
</evidence>
<dbReference type="Gene3D" id="1.10.357.10">
    <property type="entry name" value="Tetracycline Repressor, domain 2"/>
    <property type="match status" value="1"/>
</dbReference>
<evidence type="ECO:0000256" key="3">
    <source>
        <dbReference type="ARBA" id="ARBA00023163"/>
    </source>
</evidence>
<feature type="domain" description="HTH tetR-type" evidence="5">
    <location>
        <begin position="2"/>
        <end position="62"/>
    </location>
</feature>
<sequence>MPSRRDEILDAAIDLVGTRGFSRLTHRAVDDAAGLAAGSTSNHFRTKQALVAGVVDRFALRERAWWDELAAGSSPMTPGDLVATLTAFARAGVREHRAVTLTRFALMVEAGLDESIRAEVAATGMRVRQWASQWMRALGASDPVQAARIVGAHLDGLVLHELAHPDPAFDPQPRIAAVVAAVLADPPDRTE</sequence>
<dbReference type="InterPro" id="IPR050109">
    <property type="entry name" value="HTH-type_TetR-like_transc_reg"/>
</dbReference>
<dbReference type="InterPro" id="IPR001647">
    <property type="entry name" value="HTH_TetR"/>
</dbReference>
<dbReference type="Pfam" id="PF00440">
    <property type="entry name" value="TetR_N"/>
    <property type="match status" value="1"/>
</dbReference>
<dbReference type="InterPro" id="IPR009057">
    <property type="entry name" value="Homeodomain-like_sf"/>
</dbReference>
<protein>
    <submittedName>
        <fullName evidence="6">Regulatory TetR family protein</fullName>
    </submittedName>
</protein>
<dbReference type="GO" id="GO:0003700">
    <property type="term" value="F:DNA-binding transcription factor activity"/>
    <property type="evidence" value="ECO:0007669"/>
    <property type="project" value="TreeGrafter"/>
</dbReference>
<dbReference type="GO" id="GO:0000976">
    <property type="term" value="F:transcription cis-regulatory region binding"/>
    <property type="evidence" value="ECO:0007669"/>
    <property type="project" value="TreeGrafter"/>
</dbReference>
<name>A0A0B2AWS0_9ACTN</name>
<evidence type="ECO:0000313" key="6">
    <source>
        <dbReference type="EMBL" id="PJJ48166.1"/>
    </source>
</evidence>
<dbReference type="SUPFAM" id="SSF48498">
    <property type="entry name" value="Tetracyclin repressor-like, C-terminal domain"/>
    <property type="match status" value="1"/>
</dbReference>
<gene>
    <name evidence="6" type="ORF">CLV56_4042</name>
</gene>
<dbReference type="PROSITE" id="PS50977">
    <property type="entry name" value="HTH_TETR_2"/>
    <property type="match status" value="1"/>
</dbReference>
<dbReference type="EMBL" id="PGEZ01000004">
    <property type="protein sequence ID" value="PJJ48166.1"/>
    <property type="molecule type" value="Genomic_DNA"/>
</dbReference>
<accession>A0A0B2AWS0</accession>
<proteinExistence type="predicted"/>
<comment type="caution">
    <text evidence="6">The sequence shown here is derived from an EMBL/GenBank/DDBJ whole genome shotgun (WGS) entry which is preliminary data.</text>
</comment>
<dbReference type="AlphaFoldDB" id="A0A0B2AWS0"/>
<keyword evidence="3" id="KW-0804">Transcription</keyword>
<keyword evidence="1" id="KW-0805">Transcription regulation</keyword>
<feature type="DNA-binding region" description="H-T-H motif" evidence="4">
    <location>
        <begin position="25"/>
        <end position="44"/>
    </location>
</feature>
<dbReference type="InterPro" id="IPR041583">
    <property type="entry name" value="TetR_C_31"/>
</dbReference>
<organism evidence="6 7">
    <name type="scientific">Mumia flava</name>
    <dbReference type="NCBI Taxonomy" id="1348852"/>
    <lineage>
        <taxon>Bacteria</taxon>
        <taxon>Bacillati</taxon>
        <taxon>Actinomycetota</taxon>
        <taxon>Actinomycetes</taxon>
        <taxon>Propionibacteriales</taxon>
        <taxon>Nocardioidaceae</taxon>
        <taxon>Mumia</taxon>
    </lineage>
</organism>
<evidence type="ECO:0000313" key="7">
    <source>
        <dbReference type="Proteomes" id="UP000230842"/>
    </source>
</evidence>
<evidence type="ECO:0000259" key="5">
    <source>
        <dbReference type="PROSITE" id="PS50977"/>
    </source>
</evidence>
<evidence type="ECO:0000256" key="1">
    <source>
        <dbReference type="ARBA" id="ARBA00023015"/>
    </source>
</evidence>
<keyword evidence="2 4" id="KW-0238">DNA-binding</keyword>
<evidence type="ECO:0000256" key="4">
    <source>
        <dbReference type="PROSITE-ProRule" id="PRU00335"/>
    </source>
</evidence>